<evidence type="ECO:0000313" key="1">
    <source>
        <dbReference type="EMBL" id="CAA9586014.1"/>
    </source>
</evidence>
<sequence length="296" mass="33320">MIRSIAPDELEWFLASSYDFLGHSDPRAFARRSMRAVHDPLAEADRCFILFAEGDVPLAGAYVLAPEPEDDDQNLYLSNLWFKGAATDLSKLLSHLLHKFDHEAVHCPLYNVSPGRLEALAPALLGLGFEGRQAVDLEFSLSDLPPLGLPLVLEAWSEENDALFQGVFEQGEGYRPSEAFWAWLKRWRGPFHPNLWFVASEALDQEPVGYAFYGPLQEGIDGVYYLTAAGVLAEHRDSSEMLRRLLISSMQELAAISPFARIQTLVTQRDPKLVDILESLGFERRGKYPVFVKQPR</sequence>
<evidence type="ECO:0008006" key="2">
    <source>
        <dbReference type="Google" id="ProtNLM"/>
    </source>
</evidence>
<reference evidence="1" key="1">
    <citation type="submission" date="2020-02" db="EMBL/GenBank/DDBJ databases">
        <authorList>
            <person name="Meier V. D."/>
        </authorList>
    </citation>
    <scope>NUCLEOTIDE SEQUENCE</scope>
    <source>
        <strain evidence="1">AVDCRST_MAG86</strain>
    </source>
</reference>
<gene>
    <name evidence="1" type="ORF">AVDCRST_MAG86-3790</name>
</gene>
<accession>A0A6J4VT18</accession>
<name>A0A6J4VT18_9DEIN</name>
<dbReference type="Gene3D" id="3.40.630.30">
    <property type="match status" value="1"/>
</dbReference>
<proteinExistence type="predicted"/>
<dbReference type="InterPro" id="IPR016181">
    <property type="entry name" value="Acyl_CoA_acyltransferase"/>
</dbReference>
<dbReference type="AlphaFoldDB" id="A0A6J4VT18"/>
<organism evidence="1">
    <name type="scientific">uncultured Truepera sp</name>
    <dbReference type="NCBI Taxonomy" id="543023"/>
    <lineage>
        <taxon>Bacteria</taxon>
        <taxon>Thermotogati</taxon>
        <taxon>Deinococcota</taxon>
        <taxon>Deinococci</taxon>
        <taxon>Trueperales</taxon>
        <taxon>Trueperaceae</taxon>
        <taxon>Truepera</taxon>
        <taxon>environmental samples</taxon>
    </lineage>
</organism>
<dbReference type="SUPFAM" id="SSF55729">
    <property type="entry name" value="Acyl-CoA N-acyltransferases (Nat)"/>
    <property type="match status" value="1"/>
</dbReference>
<protein>
    <recommendedName>
        <fullName evidence="2">N-acetyltransferase domain-containing protein</fullName>
    </recommendedName>
</protein>
<dbReference type="EMBL" id="CADCWP010000316">
    <property type="protein sequence ID" value="CAA9586014.1"/>
    <property type="molecule type" value="Genomic_DNA"/>
</dbReference>